<feature type="transmembrane region" description="Helical" evidence="1">
    <location>
        <begin position="104"/>
        <end position="127"/>
    </location>
</feature>
<evidence type="ECO:0000256" key="1">
    <source>
        <dbReference type="SAM" id="Phobius"/>
    </source>
</evidence>
<feature type="transmembrane region" description="Helical" evidence="1">
    <location>
        <begin position="34"/>
        <end position="53"/>
    </location>
</feature>
<dbReference type="AlphaFoldDB" id="E6U4I9"/>
<dbReference type="HOGENOM" id="CLU_122392_0_0_9"/>
<feature type="transmembrane region" description="Helical" evidence="1">
    <location>
        <begin position="139"/>
        <end position="164"/>
    </location>
</feature>
<dbReference type="STRING" id="663278.Ethha_1064"/>
<reference evidence="2 3" key="1">
    <citation type="submission" date="2010-12" db="EMBL/GenBank/DDBJ databases">
        <title>Complete sequence of Ethanoligenens harbinense YUAN-3.</title>
        <authorList>
            <person name="Lucas S."/>
            <person name="Copeland A."/>
            <person name="Lapidus A."/>
            <person name="Cheng J.-F."/>
            <person name="Bruce D."/>
            <person name="Goodwin L."/>
            <person name="Pitluck S."/>
            <person name="Chertkov O."/>
            <person name="Misra M."/>
            <person name="Detter J.C."/>
            <person name="Han C."/>
            <person name="Tapia R."/>
            <person name="Land M."/>
            <person name="Hauser L."/>
            <person name="Jeffries C."/>
            <person name="Kyrpides N."/>
            <person name="Ivanova N."/>
            <person name="Mikhailova N."/>
            <person name="Wang A."/>
            <person name="Mouttaki H."/>
            <person name="He Z."/>
            <person name="Zhou J."/>
            <person name="Hemme C.L."/>
            <person name="Woyke T."/>
        </authorList>
    </citation>
    <scope>NUCLEOTIDE SEQUENCE [LARGE SCALE GENOMIC DNA]</scope>
    <source>
        <strain evidence="3">DSM 18485 / JCM 12961 / CGMCC 1.5033 / YUAN-3</strain>
    </source>
</reference>
<keyword evidence="3" id="KW-1185">Reference proteome</keyword>
<keyword evidence="1" id="KW-0472">Membrane</keyword>
<dbReference type="RefSeq" id="WP_013484978.1">
    <property type="nucleotide sequence ID" value="NC_014828.1"/>
</dbReference>
<organism evidence="2 3">
    <name type="scientific">Ethanoligenens harbinense (strain DSM 18485 / JCM 12961 / CGMCC 1.5033 / YUAN-3)</name>
    <dbReference type="NCBI Taxonomy" id="663278"/>
    <lineage>
        <taxon>Bacteria</taxon>
        <taxon>Bacillati</taxon>
        <taxon>Bacillota</taxon>
        <taxon>Clostridia</taxon>
        <taxon>Eubacteriales</taxon>
        <taxon>Oscillospiraceae</taxon>
        <taxon>Ethanoligenens</taxon>
    </lineage>
</organism>
<dbReference type="Proteomes" id="UP000001551">
    <property type="component" value="Chromosome"/>
</dbReference>
<dbReference type="KEGG" id="eha:Ethha_1064"/>
<evidence type="ECO:0000313" key="3">
    <source>
        <dbReference type="Proteomes" id="UP000001551"/>
    </source>
</evidence>
<feature type="transmembrane region" description="Helical" evidence="1">
    <location>
        <begin position="6"/>
        <end position="27"/>
    </location>
</feature>
<accession>E6U4I9</accession>
<dbReference type="EMBL" id="CP002400">
    <property type="protein sequence ID" value="ADU26617.1"/>
    <property type="molecule type" value="Genomic_DNA"/>
</dbReference>
<gene>
    <name evidence="2" type="ordered locus">Ethha_1064</name>
</gene>
<protein>
    <submittedName>
        <fullName evidence="2">Uncharacterized protein</fullName>
    </submittedName>
</protein>
<feature type="transmembrane region" description="Helical" evidence="1">
    <location>
        <begin position="59"/>
        <end position="83"/>
    </location>
</feature>
<evidence type="ECO:0000313" key="2">
    <source>
        <dbReference type="EMBL" id="ADU26617.1"/>
    </source>
</evidence>
<sequence length="173" mass="19376">MANKQARGVALGGMLTALSLVLLVLAGVLPMMQLVFPAVAGLLLVVVVLELHIKWAWGIFAAVTLLGLLLCPDKSVVVYYVFFFGHYPLLKNYIERLRSRAVQWLVKIPLFNACIILAYLAIAKLFGVPEDLLRYGYPFALALANAAFILYDIALSRLIVTYIYRVRKLLHRK</sequence>
<name>E6U4I9_ETHHY</name>
<keyword evidence="1" id="KW-0812">Transmembrane</keyword>
<dbReference type="eggNOG" id="ENOG5031ZJY">
    <property type="taxonomic scope" value="Bacteria"/>
</dbReference>
<keyword evidence="1" id="KW-1133">Transmembrane helix</keyword>
<proteinExistence type="predicted"/>